<protein>
    <submittedName>
        <fullName evidence="6">Pyrimidine-nucleoside phosphorylase</fullName>
    </submittedName>
</protein>
<proteinExistence type="inferred from homology"/>
<dbReference type="SUPFAM" id="SSF52418">
    <property type="entry name" value="Nucleoside phosphorylase/phosphoribosyltransferase catalytic domain"/>
    <property type="match status" value="1"/>
</dbReference>
<dbReference type="Proteomes" id="UP000036403">
    <property type="component" value="Unassembled WGS sequence"/>
</dbReference>
<dbReference type="NCBIfam" id="TIGR02644">
    <property type="entry name" value="Y_phosphoryl"/>
    <property type="match status" value="1"/>
</dbReference>
<dbReference type="GO" id="GO:0009032">
    <property type="term" value="F:thymidine phosphorylase activity"/>
    <property type="evidence" value="ECO:0007669"/>
    <property type="project" value="TreeGrafter"/>
</dbReference>
<gene>
    <name evidence="6" type="ORF">RF55_1287</name>
</gene>
<dbReference type="InterPro" id="IPR000312">
    <property type="entry name" value="Glycosyl_Trfase_fam3"/>
</dbReference>
<dbReference type="FunFam" id="3.40.1030.10:FF:000003">
    <property type="entry name" value="Pyrimidine-nucleoside phosphorylase"/>
    <property type="match status" value="1"/>
</dbReference>
<reference evidence="6 7" key="1">
    <citation type="submission" date="2015-04" db="EMBL/GenBank/DDBJ databases">
        <title>Lasius niger genome sequencing.</title>
        <authorList>
            <person name="Konorov E.A."/>
            <person name="Nikitin M.A."/>
            <person name="Kirill M.V."/>
            <person name="Chang P."/>
        </authorList>
    </citation>
    <scope>NUCLEOTIDE SEQUENCE [LARGE SCALE GENOMIC DNA]</scope>
    <source>
        <tissue evidence="6">Whole</tissue>
    </source>
</reference>
<dbReference type="Gene3D" id="3.90.1170.30">
    <property type="entry name" value="Pyrimidine nucleoside phosphorylase-like, C-terminal domain"/>
    <property type="match status" value="1"/>
</dbReference>
<sequence length="618" mass="67710">MAVCFQGMNNEELLAFTKAIINSGKILDLSDIKGIKVDKHSTGGIGDKTSLVFSPLAASLGLKVTKVSGKGLGITGGTIDKLSTIPNFRYELSFAEFIKVVNKVGFSITGQTDNLVPADKKLYALRDVSDTVNSLELIAASVMSKKIAMGADLILLDVKCGNGAFVADIKEARKLANLMINIGKGFNKKVIAVISDMNKPLGRTIGNTLEVQEAIASLKNQGPEDLKELVVTLAALALVGTNEKLKLKEAKIEAVKVFDSLKPLELFYDFVKEQGGSIDYIKNIDKAPKAKHFIFIKAPKDGYLSFTNNYLLGELSVLLGAGRIVKGDNIDSGAGIVLKQIEGQEVKKGQVILELYTDKPKKSHQDFQIMALKTFSIFEKKSKLNPLILEIIIPTVTVVACGANAVQIASQDILNSATGRMQDHIFDMTELKLKEIPSNQSSYDSLSILTRDKITNYYSELIQAALRNSLFIPTKEKPIPVIDVEGVDMSIQGPDSPSKIYSLKGIDITTKTITGTLENLTLTIGYESGFYYKLSMNKTFNIVQSFTDATNQIATILNQGEQGLQFKKADLVDQELPKENQMLEKYDPKNEFRNKVAQKIFTFVNIIYPTTKMKGSDT</sequence>
<dbReference type="NCBIfam" id="NF004490">
    <property type="entry name" value="PRK05820.1"/>
    <property type="match status" value="1"/>
</dbReference>
<evidence type="ECO:0000259" key="5">
    <source>
        <dbReference type="SMART" id="SM00941"/>
    </source>
</evidence>
<dbReference type="PANTHER" id="PTHR10515:SF0">
    <property type="entry name" value="THYMIDINE PHOSPHORYLASE"/>
    <property type="match status" value="1"/>
</dbReference>
<evidence type="ECO:0000313" key="6">
    <source>
        <dbReference type="EMBL" id="KMQ98350.1"/>
    </source>
</evidence>
<evidence type="ECO:0000256" key="3">
    <source>
        <dbReference type="ARBA" id="ARBA00022676"/>
    </source>
</evidence>
<dbReference type="InterPro" id="IPR018090">
    <property type="entry name" value="Pyrmidine_PPas_bac/euk"/>
</dbReference>
<dbReference type="GO" id="GO:0006213">
    <property type="term" value="P:pyrimidine nucleoside metabolic process"/>
    <property type="evidence" value="ECO:0007669"/>
    <property type="project" value="InterPro"/>
</dbReference>
<evidence type="ECO:0000256" key="4">
    <source>
        <dbReference type="ARBA" id="ARBA00022679"/>
    </source>
</evidence>
<dbReference type="InterPro" id="IPR000053">
    <property type="entry name" value="Thymidine/pyrmidine_PPase"/>
</dbReference>
<keyword evidence="7" id="KW-1185">Reference proteome</keyword>
<dbReference type="SMART" id="SM00941">
    <property type="entry name" value="PYNP_C"/>
    <property type="match status" value="1"/>
</dbReference>
<comment type="similarity">
    <text evidence="1">Belongs to the thymidine/pyrimidine-nucleoside phosphorylase family.</text>
</comment>
<dbReference type="STRING" id="67767.A0A0J7P121"/>
<dbReference type="PaxDb" id="67767-A0A0J7P121"/>
<keyword evidence="3" id="KW-0328">Glycosyltransferase</keyword>
<accession>A0A0J7P121</accession>
<evidence type="ECO:0000313" key="7">
    <source>
        <dbReference type="Proteomes" id="UP000036403"/>
    </source>
</evidence>
<evidence type="ECO:0000256" key="1">
    <source>
        <dbReference type="ARBA" id="ARBA00006915"/>
    </source>
</evidence>
<evidence type="ECO:0000256" key="2">
    <source>
        <dbReference type="ARBA" id="ARBA00011738"/>
    </source>
</evidence>
<dbReference type="InterPro" id="IPR035902">
    <property type="entry name" value="Nuc_phospho_transferase"/>
</dbReference>
<feature type="domain" description="Pyrimidine nucleoside phosphorylase C-terminal" evidence="5">
    <location>
        <begin position="303"/>
        <end position="378"/>
    </location>
</feature>
<dbReference type="Gene3D" id="1.20.970.10">
    <property type="entry name" value="Transferase, Pyrimidine Nucleoside Phosphorylase, Chain C"/>
    <property type="match status" value="1"/>
</dbReference>
<comment type="subunit">
    <text evidence="2">Homodimer.</text>
</comment>
<keyword evidence="4" id="KW-0808">Transferase</keyword>
<dbReference type="PANTHER" id="PTHR10515">
    <property type="entry name" value="THYMIDINE PHOSPHORYLASE"/>
    <property type="match status" value="1"/>
</dbReference>
<comment type="caution">
    <text evidence="6">The sequence shown here is derived from an EMBL/GenBank/DDBJ whole genome shotgun (WGS) entry which is preliminary data.</text>
</comment>
<organism evidence="6 7">
    <name type="scientific">Lasius niger</name>
    <name type="common">Black garden ant</name>
    <dbReference type="NCBI Taxonomy" id="67767"/>
    <lineage>
        <taxon>Eukaryota</taxon>
        <taxon>Metazoa</taxon>
        <taxon>Ecdysozoa</taxon>
        <taxon>Arthropoda</taxon>
        <taxon>Hexapoda</taxon>
        <taxon>Insecta</taxon>
        <taxon>Pterygota</taxon>
        <taxon>Neoptera</taxon>
        <taxon>Endopterygota</taxon>
        <taxon>Hymenoptera</taxon>
        <taxon>Apocrita</taxon>
        <taxon>Aculeata</taxon>
        <taxon>Formicoidea</taxon>
        <taxon>Formicidae</taxon>
        <taxon>Formicinae</taxon>
        <taxon>Lasius</taxon>
        <taxon>Lasius</taxon>
    </lineage>
</organism>
<dbReference type="InterPro" id="IPR036566">
    <property type="entry name" value="PYNP-like_C_sf"/>
</dbReference>
<dbReference type="GO" id="GO:0005829">
    <property type="term" value="C:cytosol"/>
    <property type="evidence" value="ECO:0007669"/>
    <property type="project" value="TreeGrafter"/>
</dbReference>
<dbReference type="AlphaFoldDB" id="A0A0J7P121"/>
<dbReference type="GO" id="GO:0006206">
    <property type="term" value="P:pyrimidine nucleobase metabolic process"/>
    <property type="evidence" value="ECO:0007669"/>
    <property type="project" value="InterPro"/>
</dbReference>
<dbReference type="Pfam" id="PF07831">
    <property type="entry name" value="PYNP_C"/>
    <property type="match status" value="1"/>
</dbReference>
<dbReference type="EMBL" id="LBMM01000438">
    <property type="protein sequence ID" value="KMQ98350.1"/>
    <property type="molecule type" value="Genomic_DNA"/>
</dbReference>
<name>A0A0J7P121_LASNI</name>
<dbReference type="OrthoDB" id="445007at2759"/>
<dbReference type="SUPFAM" id="SSF54680">
    <property type="entry name" value="Pyrimidine nucleoside phosphorylase C-terminal domain"/>
    <property type="match status" value="1"/>
</dbReference>
<dbReference type="GO" id="GO:0004645">
    <property type="term" value="F:1,4-alpha-oligoglucan phosphorylase activity"/>
    <property type="evidence" value="ECO:0007669"/>
    <property type="project" value="InterPro"/>
</dbReference>
<dbReference type="Pfam" id="PF00591">
    <property type="entry name" value="Glycos_transf_3"/>
    <property type="match status" value="1"/>
</dbReference>
<dbReference type="InterPro" id="IPR013102">
    <property type="entry name" value="PYNP_C"/>
</dbReference>
<dbReference type="Gene3D" id="3.40.1030.10">
    <property type="entry name" value="Nucleoside phosphorylase/phosphoribosyltransferase catalytic domain"/>
    <property type="match status" value="1"/>
</dbReference>